<sequence>MSLREKIFADFEHEMANTRKCLERIPNDKWDWKIHEKSNTIGWLAGHLAEIPSWTVSALKHDSFDICPPDAPPVQPTRPPTIEETLEIFDKNLADAREAMATFQDEDLDKPWSFLNSGQVLFTMPKMAVVRTWVINHTIHHRGILTVYFRVNDIPVPALYGPSGDEDS</sequence>
<dbReference type="EMBL" id="QPEX01000010">
    <property type="protein sequence ID" value="RCS54528.1"/>
    <property type="molecule type" value="Genomic_DNA"/>
</dbReference>
<comment type="caution">
    <text evidence="2">The sequence shown here is derived from an EMBL/GenBank/DDBJ whole genome shotgun (WGS) entry which is preliminary data.</text>
</comment>
<organism evidence="2 3">
    <name type="scientific">Bremerella cremea</name>
    <dbReference type="NCBI Taxonomy" id="1031537"/>
    <lineage>
        <taxon>Bacteria</taxon>
        <taxon>Pseudomonadati</taxon>
        <taxon>Planctomycetota</taxon>
        <taxon>Planctomycetia</taxon>
        <taxon>Pirellulales</taxon>
        <taxon>Pirellulaceae</taxon>
        <taxon>Bremerella</taxon>
    </lineage>
</organism>
<protein>
    <submittedName>
        <fullName evidence="2">DinB family protein</fullName>
    </submittedName>
</protein>
<dbReference type="AlphaFoldDB" id="A0A368KVT1"/>
<proteinExistence type="predicted"/>
<dbReference type="Gene3D" id="1.20.120.450">
    <property type="entry name" value="dinb family like domain"/>
    <property type="match status" value="1"/>
</dbReference>
<dbReference type="SUPFAM" id="SSF109854">
    <property type="entry name" value="DinB/YfiT-like putative metalloenzymes"/>
    <property type="match status" value="1"/>
</dbReference>
<evidence type="ECO:0000313" key="2">
    <source>
        <dbReference type="EMBL" id="RCS54528.1"/>
    </source>
</evidence>
<name>A0A368KVT1_9BACT</name>
<reference evidence="2 3" key="1">
    <citation type="submission" date="2018-07" db="EMBL/GenBank/DDBJ databases">
        <title>Comparative genomes isolates from brazilian mangrove.</title>
        <authorList>
            <person name="De Araujo J.E."/>
            <person name="Taketani R.G."/>
            <person name="Silva M.C.P."/>
            <person name="Lourenco M.V."/>
            <person name="Oliveira V.M."/>
            <person name="Andreote F.D."/>
        </authorList>
    </citation>
    <scope>NUCLEOTIDE SEQUENCE [LARGE SCALE GENOMIC DNA]</scope>
    <source>
        <strain evidence="2 3">HEX PRIS-MGV</strain>
    </source>
</reference>
<dbReference type="RefSeq" id="WP_114367593.1">
    <property type="nucleotide sequence ID" value="NZ_QPEX01000010.1"/>
</dbReference>
<evidence type="ECO:0000313" key="3">
    <source>
        <dbReference type="Proteomes" id="UP000253562"/>
    </source>
</evidence>
<feature type="domain" description="DinB-like" evidence="1">
    <location>
        <begin position="11"/>
        <end position="144"/>
    </location>
</feature>
<dbReference type="InterPro" id="IPR034660">
    <property type="entry name" value="DinB/YfiT-like"/>
</dbReference>
<dbReference type="Proteomes" id="UP000253562">
    <property type="component" value="Unassembled WGS sequence"/>
</dbReference>
<evidence type="ECO:0000259" key="1">
    <source>
        <dbReference type="Pfam" id="PF12867"/>
    </source>
</evidence>
<gene>
    <name evidence="2" type="ORF">DTL42_05145</name>
</gene>
<dbReference type="OrthoDB" id="119432at2"/>
<accession>A0A368KVT1</accession>
<dbReference type="Pfam" id="PF12867">
    <property type="entry name" value="DinB_2"/>
    <property type="match status" value="1"/>
</dbReference>
<dbReference type="InterPro" id="IPR024775">
    <property type="entry name" value="DinB-like"/>
</dbReference>